<evidence type="ECO:0000313" key="10">
    <source>
        <dbReference type="Proteomes" id="UP000246085"/>
    </source>
</evidence>
<keyword evidence="3" id="KW-0997">Cell inner membrane</keyword>
<dbReference type="PROSITE" id="PS51866">
    <property type="entry name" value="MOP"/>
    <property type="match status" value="1"/>
</dbReference>
<keyword evidence="9" id="KW-0547">Nucleotide-binding</keyword>
<dbReference type="InterPro" id="IPR005116">
    <property type="entry name" value="Transp-assoc_OB_typ1"/>
</dbReference>
<gene>
    <name evidence="9" type="primary">modC</name>
    <name evidence="9" type="ORF">BRAD3257_7611</name>
</gene>
<dbReference type="InterPro" id="IPR011868">
    <property type="entry name" value="ModC_ABC_ATP-bd"/>
</dbReference>
<dbReference type="KEGG" id="bvz:BRAD3257_7611"/>
<dbReference type="GO" id="GO:0140359">
    <property type="term" value="F:ABC-type transporter activity"/>
    <property type="evidence" value="ECO:0007669"/>
    <property type="project" value="InterPro"/>
</dbReference>
<reference evidence="9 10" key="1">
    <citation type="submission" date="2018-03" db="EMBL/GenBank/DDBJ databases">
        <authorList>
            <person name="Gully D."/>
        </authorList>
    </citation>
    <scope>NUCLEOTIDE SEQUENCE [LARGE SCALE GENOMIC DNA]</scope>
    <source>
        <strain evidence="9">ORS3257</strain>
    </source>
</reference>
<dbReference type="GO" id="GO:0015098">
    <property type="term" value="F:molybdate ion transmembrane transporter activity"/>
    <property type="evidence" value="ECO:0007669"/>
    <property type="project" value="InterPro"/>
</dbReference>
<accession>A0A2U3QA80</accession>
<dbReference type="InterPro" id="IPR008995">
    <property type="entry name" value="Mo/tungstate-bd_C_term_dom"/>
</dbReference>
<dbReference type="EC" id="3.6.3.29" evidence="9"/>
<dbReference type="PROSITE" id="PS50893">
    <property type="entry name" value="ABC_TRANSPORTER_2"/>
    <property type="match status" value="1"/>
</dbReference>
<keyword evidence="1" id="KW-1003">Cell membrane</keyword>
<dbReference type="Pfam" id="PF00005">
    <property type="entry name" value="ABC_tran"/>
    <property type="match status" value="1"/>
</dbReference>
<keyword evidence="4" id="KW-1278">Translocase</keyword>
<evidence type="ECO:0000259" key="7">
    <source>
        <dbReference type="PROSITE" id="PS50893"/>
    </source>
</evidence>
<keyword evidence="9" id="KW-0378">Hydrolase</keyword>
<dbReference type="Gene3D" id="3.40.50.300">
    <property type="entry name" value="P-loop containing nucleotide triphosphate hydrolases"/>
    <property type="match status" value="1"/>
</dbReference>
<feature type="domain" description="Mop" evidence="8">
    <location>
        <begin position="330"/>
        <end position="400"/>
    </location>
</feature>
<keyword evidence="2 6" id="KW-0500">Molybdenum</keyword>
<evidence type="ECO:0000256" key="5">
    <source>
        <dbReference type="ARBA" id="ARBA00023136"/>
    </source>
</evidence>
<protein>
    <submittedName>
        <fullName evidence="9">Molybdenum import ATP-binding protein ModC 1</fullName>
        <ecNumber evidence="9">3.6.3.29</ecNumber>
    </submittedName>
</protein>
<evidence type="ECO:0000256" key="4">
    <source>
        <dbReference type="ARBA" id="ARBA00022967"/>
    </source>
</evidence>
<dbReference type="SUPFAM" id="SSF52540">
    <property type="entry name" value="P-loop containing nucleoside triphosphate hydrolases"/>
    <property type="match status" value="1"/>
</dbReference>
<dbReference type="InterPro" id="IPR003439">
    <property type="entry name" value="ABC_transporter-like_ATP-bd"/>
</dbReference>
<dbReference type="GO" id="GO:0016887">
    <property type="term" value="F:ATP hydrolysis activity"/>
    <property type="evidence" value="ECO:0007669"/>
    <property type="project" value="InterPro"/>
</dbReference>
<dbReference type="GO" id="GO:0016020">
    <property type="term" value="C:membrane"/>
    <property type="evidence" value="ECO:0007669"/>
    <property type="project" value="InterPro"/>
</dbReference>
<feature type="domain" description="ABC transporter" evidence="7">
    <location>
        <begin position="29"/>
        <end position="271"/>
    </location>
</feature>
<evidence type="ECO:0000256" key="2">
    <source>
        <dbReference type="ARBA" id="ARBA00022505"/>
    </source>
</evidence>
<dbReference type="SUPFAM" id="SSF50331">
    <property type="entry name" value="MOP-like"/>
    <property type="match status" value="1"/>
</dbReference>
<dbReference type="InterPro" id="IPR027417">
    <property type="entry name" value="P-loop_NTPase"/>
</dbReference>
<evidence type="ECO:0000259" key="8">
    <source>
        <dbReference type="PROSITE" id="PS51866"/>
    </source>
</evidence>
<proteinExistence type="predicted"/>
<dbReference type="InterPro" id="IPR050334">
    <property type="entry name" value="Molybdenum_import_ModC"/>
</dbReference>
<dbReference type="GO" id="GO:0005524">
    <property type="term" value="F:ATP binding"/>
    <property type="evidence" value="ECO:0007669"/>
    <property type="project" value="UniProtKB-KW"/>
</dbReference>
<dbReference type="PANTHER" id="PTHR43514:SF10">
    <property type="entry name" value="MOLYBDENUM IMPORT ATP-BINDING PROTEIN MODC 2"/>
    <property type="match status" value="1"/>
</dbReference>
<dbReference type="PANTHER" id="PTHR43514">
    <property type="entry name" value="ABC TRANSPORTER I FAMILY MEMBER 10"/>
    <property type="match status" value="1"/>
</dbReference>
<evidence type="ECO:0000256" key="3">
    <source>
        <dbReference type="ARBA" id="ARBA00022519"/>
    </source>
</evidence>
<dbReference type="EMBL" id="LS398110">
    <property type="protein sequence ID" value="SPP98296.1"/>
    <property type="molecule type" value="Genomic_DNA"/>
</dbReference>
<dbReference type="NCBIfam" id="TIGR02142">
    <property type="entry name" value="modC_ABC"/>
    <property type="match status" value="1"/>
</dbReference>
<keyword evidence="9" id="KW-0067">ATP-binding</keyword>
<dbReference type="Gene3D" id="2.40.50.100">
    <property type="match status" value="1"/>
</dbReference>
<dbReference type="InterPro" id="IPR004606">
    <property type="entry name" value="Mop_domain"/>
</dbReference>
<dbReference type="Proteomes" id="UP000246085">
    <property type="component" value="Chromosome BRAD3257"/>
</dbReference>
<dbReference type="AlphaFoldDB" id="A0A2U3QA80"/>
<evidence type="ECO:0000256" key="6">
    <source>
        <dbReference type="PROSITE-ProRule" id="PRU01213"/>
    </source>
</evidence>
<name>A0A2U3QA80_9BRAD</name>
<dbReference type="Pfam" id="PF03459">
    <property type="entry name" value="TOBE"/>
    <property type="match status" value="1"/>
</dbReference>
<organism evidence="9 10">
    <name type="scientific">Bradyrhizobium vignae</name>
    <dbReference type="NCBI Taxonomy" id="1549949"/>
    <lineage>
        <taxon>Bacteria</taxon>
        <taxon>Pseudomonadati</taxon>
        <taxon>Pseudomonadota</taxon>
        <taxon>Alphaproteobacteria</taxon>
        <taxon>Hyphomicrobiales</taxon>
        <taxon>Nitrobacteraceae</taxon>
        <taxon>Bradyrhizobium</taxon>
    </lineage>
</organism>
<evidence type="ECO:0000313" key="9">
    <source>
        <dbReference type="EMBL" id="SPP98296.1"/>
    </source>
</evidence>
<evidence type="ECO:0000256" key="1">
    <source>
        <dbReference type="ARBA" id="ARBA00022475"/>
    </source>
</evidence>
<sequence>MRPLLRLTRQGCRALECRRPGDVRIWLVLHVPDRLIEHMRIAQPGLIEVVFRGSLAGTPLDVEFSVPAAGITAISGCGNTTVARCIGGLERLPTGFCALDGEVWQDEDTFRPPHLRPIGYIFQRPILFSDLSVRRNLLYGASKFEPTLIEVDAVLELLDLAPLLDRSPSLISDAERQRIVIGNALLSQPRLLVMEEPLAGLDRSGRRELLPFLERLHERLTLPIIYVSNDMSDIERLADHLVMMKHGMVTAAAPLHVLQSDLALPLATRQEAAVSLDAVVSGYDESYGLLVLVFKGARLLIPGKPLAPGTQQRLRIAACDVSISREDPRGSSILNVFPARIKASVPLGGAEVTLLLALKTSGAGAQFLSRVTRRSFDVLELKNGMDVFAQVTGISLVPPSEELLRGLSTYSREEDPAPKRKGWLSPLTFEGGIAF</sequence>
<keyword evidence="5" id="KW-0472">Membrane</keyword>